<feature type="compositionally biased region" description="Basic and acidic residues" evidence="1">
    <location>
        <begin position="250"/>
        <end position="259"/>
    </location>
</feature>
<gene>
    <name evidence="3" type="ORF">POVWA2_061860</name>
</gene>
<dbReference type="EMBL" id="FLRE01000223">
    <property type="protein sequence ID" value="SBT51294.1"/>
    <property type="molecule type" value="Genomic_DNA"/>
</dbReference>
<keyword evidence="2" id="KW-0812">Transmembrane</keyword>
<dbReference type="Proteomes" id="UP000078550">
    <property type="component" value="Unassembled WGS sequence"/>
</dbReference>
<proteinExistence type="predicted"/>
<sequence>MEASGQNERYDSFDEYSSNKDIYERIRSEIGGDDYDSFPSGVLQEKEVNIDFIKKDCLKLRRYLINFNTKENCIKKNCCQYINYFLNNTIRDQYSSDSSIFSIYKTYMNHDSNSNIKSLCGSEINYMELNKYEKTKNLYITYDLYKIFISDNYGTLCSQANSCSKAYNNVKTLYPELNDTKFCKALVDFKKVFETNEHISTGKCHSQIENLLSYPDSCNNLLEESNKMTLSSGLGARGLEAQVESGEQPHLQKGDKMEENPDDITISSGSLSSALPITLFSSGISVLLILLSLYKSFSKISINR</sequence>
<organism evidence="3 4">
    <name type="scientific">Plasmodium ovale wallikeri</name>
    <dbReference type="NCBI Taxonomy" id="864142"/>
    <lineage>
        <taxon>Eukaryota</taxon>
        <taxon>Sar</taxon>
        <taxon>Alveolata</taxon>
        <taxon>Apicomplexa</taxon>
        <taxon>Aconoidasida</taxon>
        <taxon>Haemosporida</taxon>
        <taxon>Plasmodiidae</taxon>
        <taxon>Plasmodium</taxon>
        <taxon>Plasmodium (Plasmodium)</taxon>
    </lineage>
</organism>
<reference evidence="4" key="1">
    <citation type="submission" date="2016-05" db="EMBL/GenBank/DDBJ databases">
        <authorList>
            <person name="Naeem Raeece"/>
        </authorList>
    </citation>
    <scope>NUCLEOTIDE SEQUENCE [LARGE SCALE GENOMIC DNA]</scope>
</reference>
<dbReference type="AlphaFoldDB" id="A0A1A9A5B6"/>
<keyword evidence="2" id="KW-1133">Transmembrane helix</keyword>
<name>A0A1A9A5B6_PLAOA</name>
<evidence type="ECO:0000256" key="2">
    <source>
        <dbReference type="SAM" id="Phobius"/>
    </source>
</evidence>
<dbReference type="InterPro" id="IPR008780">
    <property type="entry name" value="Plasmodium_Vir"/>
</dbReference>
<feature type="region of interest" description="Disordered" evidence="1">
    <location>
        <begin position="245"/>
        <end position="265"/>
    </location>
</feature>
<accession>A0A1A9A5B6</accession>
<keyword evidence="2" id="KW-0472">Membrane</keyword>
<evidence type="ECO:0000313" key="4">
    <source>
        <dbReference type="Proteomes" id="UP000078550"/>
    </source>
</evidence>
<evidence type="ECO:0000313" key="3">
    <source>
        <dbReference type="EMBL" id="SBT51294.1"/>
    </source>
</evidence>
<dbReference type="Pfam" id="PF05795">
    <property type="entry name" value="Plasmodium_Vir"/>
    <property type="match status" value="1"/>
</dbReference>
<evidence type="ECO:0000256" key="1">
    <source>
        <dbReference type="SAM" id="MobiDB-lite"/>
    </source>
</evidence>
<protein>
    <submittedName>
        <fullName evidence="3">PIR Superfamily Protein</fullName>
    </submittedName>
</protein>
<feature type="transmembrane region" description="Helical" evidence="2">
    <location>
        <begin position="274"/>
        <end position="294"/>
    </location>
</feature>